<feature type="non-terminal residue" evidence="3">
    <location>
        <position position="146"/>
    </location>
</feature>
<keyword evidence="2" id="KW-0732">Signal</keyword>
<dbReference type="OrthoDB" id="1425900at2759"/>
<accession>A0A8S1IS60</accession>
<reference evidence="3" key="1">
    <citation type="submission" date="2020-12" db="EMBL/GenBank/DDBJ databases">
        <authorList>
            <person name="Iha C."/>
        </authorList>
    </citation>
    <scope>NUCLEOTIDE SEQUENCE</scope>
</reference>
<dbReference type="SUPFAM" id="SSF52058">
    <property type="entry name" value="L domain-like"/>
    <property type="match status" value="1"/>
</dbReference>
<sequence length="146" mass="16289">ELLRDLSSLLCLINLEWLSITCLDPDPHNPFRGADVVCISGLRQLETLHLGLNLVLVPPQLGTLWHLRSFSVAGTGRVTLTLPEDLSRLTTLQDLRVSEPLWPDLPPLLYDLTGLRSLVVEGHHQYSHHLAMSSAVTKMTSLRHFG</sequence>
<comment type="subcellular location">
    <subcellularLocation>
        <location evidence="1">Cytoplasm</location>
        <location evidence="1">Cytoskeleton</location>
        <location evidence="1">Cilium axoneme</location>
    </subcellularLocation>
</comment>
<protein>
    <submittedName>
        <fullName evidence="3">Uncharacterized protein</fullName>
    </submittedName>
</protein>
<organism evidence="3 4">
    <name type="scientific">Ostreobium quekettii</name>
    <dbReference type="NCBI Taxonomy" id="121088"/>
    <lineage>
        <taxon>Eukaryota</taxon>
        <taxon>Viridiplantae</taxon>
        <taxon>Chlorophyta</taxon>
        <taxon>core chlorophytes</taxon>
        <taxon>Ulvophyceae</taxon>
        <taxon>TCBD clade</taxon>
        <taxon>Bryopsidales</taxon>
        <taxon>Ostreobineae</taxon>
        <taxon>Ostreobiaceae</taxon>
        <taxon>Ostreobium</taxon>
    </lineage>
</organism>
<gene>
    <name evidence="3" type="ORF">OSTQU699_LOCUS3057</name>
</gene>
<comment type="caution">
    <text evidence="3">The sequence shown here is derived from an EMBL/GenBank/DDBJ whole genome shotgun (WGS) entry which is preliminary data.</text>
</comment>
<dbReference type="InterPro" id="IPR032675">
    <property type="entry name" value="LRR_dom_sf"/>
</dbReference>
<dbReference type="AlphaFoldDB" id="A0A8S1IS60"/>
<proteinExistence type="predicted"/>
<evidence type="ECO:0000256" key="2">
    <source>
        <dbReference type="SAM" id="SignalP"/>
    </source>
</evidence>
<dbReference type="Gene3D" id="3.80.10.10">
    <property type="entry name" value="Ribonuclease Inhibitor"/>
    <property type="match status" value="1"/>
</dbReference>
<feature type="signal peptide" evidence="2">
    <location>
        <begin position="1"/>
        <end position="23"/>
    </location>
</feature>
<dbReference type="EMBL" id="CAJHUC010000700">
    <property type="protein sequence ID" value="CAD7697691.1"/>
    <property type="molecule type" value="Genomic_DNA"/>
</dbReference>
<feature type="non-terminal residue" evidence="3">
    <location>
        <position position="1"/>
    </location>
</feature>
<dbReference type="GO" id="GO:0005930">
    <property type="term" value="C:axoneme"/>
    <property type="evidence" value="ECO:0007669"/>
    <property type="project" value="UniProtKB-SubCell"/>
</dbReference>
<feature type="chain" id="PRO_5035767648" evidence="2">
    <location>
        <begin position="24"/>
        <end position="146"/>
    </location>
</feature>
<evidence type="ECO:0000256" key="1">
    <source>
        <dbReference type="ARBA" id="ARBA00004430"/>
    </source>
</evidence>
<keyword evidence="4" id="KW-1185">Reference proteome</keyword>
<dbReference type="Proteomes" id="UP000708148">
    <property type="component" value="Unassembled WGS sequence"/>
</dbReference>
<evidence type="ECO:0000313" key="3">
    <source>
        <dbReference type="EMBL" id="CAD7697691.1"/>
    </source>
</evidence>
<evidence type="ECO:0000313" key="4">
    <source>
        <dbReference type="Proteomes" id="UP000708148"/>
    </source>
</evidence>
<name>A0A8S1IS60_9CHLO</name>